<feature type="non-terminal residue" evidence="1">
    <location>
        <position position="53"/>
    </location>
</feature>
<reference evidence="1" key="1">
    <citation type="submission" date="2018-05" db="EMBL/GenBank/DDBJ databases">
        <authorList>
            <person name="Lanie J.A."/>
            <person name="Ng W.-L."/>
            <person name="Kazmierczak K.M."/>
            <person name="Andrzejewski T.M."/>
            <person name="Davidsen T.M."/>
            <person name="Wayne K.J."/>
            <person name="Tettelin H."/>
            <person name="Glass J.I."/>
            <person name="Rusch D."/>
            <person name="Podicherti R."/>
            <person name="Tsui H.-C.T."/>
            <person name="Winkler M.E."/>
        </authorList>
    </citation>
    <scope>NUCLEOTIDE SEQUENCE</scope>
</reference>
<gene>
    <name evidence="1" type="ORF">METZ01_LOCUS374652</name>
</gene>
<organism evidence="1">
    <name type="scientific">marine metagenome</name>
    <dbReference type="NCBI Taxonomy" id="408172"/>
    <lineage>
        <taxon>unclassified sequences</taxon>
        <taxon>metagenomes</taxon>
        <taxon>ecological metagenomes</taxon>
    </lineage>
</organism>
<proteinExistence type="predicted"/>
<name>A0A382TK33_9ZZZZ</name>
<sequence>VPESYFVKTGIWASAYVTCRKQTTGAASDKKLYSQTRSIKKTGPTHVTPITQS</sequence>
<dbReference type="AlphaFoldDB" id="A0A382TK33"/>
<protein>
    <submittedName>
        <fullName evidence="1">Uncharacterized protein</fullName>
    </submittedName>
</protein>
<dbReference type="EMBL" id="UINC01136810">
    <property type="protein sequence ID" value="SVD21798.1"/>
    <property type="molecule type" value="Genomic_DNA"/>
</dbReference>
<accession>A0A382TK33</accession>
<evidence type="ECO:0000313" key="1">
    <source>
        <dbReference type="EMBL" id="SVD21798.1"/>
    </source>
</evidence>
<feature type="non-terminal residue" evidence="1">
    <location>
        <position position="1"/>
    </location>
</feature>